<evidence type="ECO:0000256" key="1">
    <source>
        <dbReference type="ARBA" id="ARBA00022741"/>
    </source>
</evidence>
<dbReference type="GO" id="GO:0032153">
    <property type="term" value="C:cell division site"/>
    <property type="evidence" value="ECO:0007669"/>
    <property type="project" value="TreeGrafter"/>
</dbReference>
<name>A0A7V1I4K9_DESA2</name>
<comment type="caution">
    <text evidence="3">The sequence shown here is derived from an EMBL/GenBank/DDBJ whole genome shotgun (WGS) entry which is preliminary data.</text>
</comment>
<reference evidence="3" key="1">
    <citation type="journal article" date="2020" name="mSystems">
        <title>Genome- and Community-Level Interaction Insights into Carbon Utilization and Element Cycling Functions of Hydrothermarchaeota in Hydrothermal Sediment.</title>
        <authorList>
            <person name="Zhou Z."/>
            <person name="Liu Y."/>
            <person name="Xu W."/>
            <person name="Pan J."/>
            <person name="Luo Z.H."/>
            <person name="Li M."/>
        </authorList>
    </citation>
    <scope>NUCLEOTIDE SEQUENCE [LARGE SCALE GENOMIC DNA]</scope>
    <source>
        <strain evidence="3">HyVt-45</strain>
    </source>
</reference>
<dbReference type="Proteomes" id="UP000886268">
    <property type="component" value="Unassembled WGS sequence"/>
</dbReference>
<organism evidence="3">
    <name type="scientific">Desulfofervidus auxilii</name>
    <dbReference type="NCBI Taxonomy" id="1621989"/>
    <lineage>
        <taxon>Bacteria</taxon>
        <taxon>Pseudomonadati</taxon>
        <taxon>Thermodesulfobacteriota</taxon>
        <taxon>Candidatus Desulfofervidia</taxon>
        <taxon>Candidatus Desulfofervidales</taxon>
        <taxon>Candidatus Desulfofervidaceae</taxon>
        <taxon>Candidatus Desulfofervidus</taxon>
    </lineage>
</organism>
<dbReference type="InterPro" id="IPR045061">
    <property type="entry name" value="FtsZ/CetZ"/>
</dbReference>
<dbReference type="GO" id="GO:0005737">
    <property type="term" value="C:cytoplasm"/>
    <property type="evidence" value="ECO:0007669"/>
    <property type="project" value="TreeGrafter"/>
</dbReference>
<gene>
    <name evidence="3" type="ORF">ENJ03_03800</name>
</gene>
<dbReference type="AlphaFoldDB" id="A0A7V1I4K9"/>
<keyword evidence="2" id="KW-0342">GTP-binding</keyword>
<accession>A0A7V1I4K9</accession>
<keyword evidence="3" id="KW-0132">Cell division</keyword>
<feature type="non-terminal residue" evidence="3">
    <location>
        <position position="62"/>
    </location>
</feature>
<dbReference type="SUPFAM" id="SSF52490">
    <property type="entry name" value="Tubulin nucleotide-binding domain-like"/>
    <property type="match status" value="1"/>
</dbReference>
<dbReference type="EMBL" id="DRKW01000222">
    <property type="protein sequence ID" value="HEB74325.1"/>
    <property type="molecule type" value="Genomic_DNA"/>
</dbReference>
<dbReference type="PANTHER" id="PTHR30314">
    <property type="entry name" value="CELL DIVISION PROTEIN FTSZ-RELATED"/>
    <property type="match status" value="1"/>
</dbReference>
<proteinExistence type="predicted"/>
<dbReference type="GO" id="GO:0003924">
    <property type="term" value="F:GTPase activity"/>
    <property type="evidence" value="ECO:0007669"/>
    <property type="project" value="InterPro"/>
</dbReference>
<dbReference type="Gene3D" id="3.40.50.1440">
    <property type="entry name" value="Tubulin/FtsZ, GTPase domain"/>
    <property type="match status" value="1"/>
</dbReference>
<dbReference type="InterPro" id="IPR036525">
    <property type="entry name" value="Tubulin/FtsZ_GTPase_sf"/>
</dbReference>
<sequence length="62" mass="6487">MRVDFLEEGLTAKIRVIGVGGAGGNAINNMIESGLKNVTFIAANTDLQALDISRASIKIQLG</sequence>
<keyword evidence="3" id="KW-0131">Cell cycle</keyword>
<dbReference type="PANTHER" id="PTHR30314:SF3">
    <property type="entry name" value="MITOCHONDRIAL DIVISION PROTEIN FSZA"/>
    <property type="match status" value="1"/>
</dbReference>
<protein>
    <submittedName>
        <fullName evidence="3">Cell division protein FtsZ</fullName>
    </submittedName>
</protein>
<evidence type="ECO:0000256" key="2">
    <source>
        <dbReference type="ARBA" id="ARBA00023134"/>
    </source>
</evidence>
<dbReference type="GO" id="GO:0051301">
    <property type="term" value="P:cell division"/>
    <property type="evidence" value="ECO:0007669"/>
    <property type="project" value="UniProtKB-KW"/>
</dbReference>
<dbReference type="GO" id="GO:0005525">
    <property type="term" value="F:GTP binding"/>
    <property type="evidence" value="ECO:0007669"/>
    <property type="project" value="UniProtKB-KW"/>
</dbReference>
<keyword evidence="1" id="KW-0547">Nucleotide-binding</keyword>
<evidence type="ECO:0000313" key="3">
    <source>
        <dbReference type="EMBL" id="HEB74325.1"/>
    </source>
</evidence>